<evidence type="ECO:0000256" key="1">
    <source>
        <dbReference type="SAM" id="Coils"/>
    </source>
</evidence>
<reference evidence="2" key="1">
    <citation type="submission" date="2021-02" db="EMBL/GenBank/DDBJ databases">
        <authorList>
            <person name="Nowell W R."/>
        </authorList>
    </citation>
    <scope>NUCLEOTIDE SEQUENCE</scope>
    <source>
        <strain evidence="2">Ploen Becks lab</strain>
    </source>
</reference>
<gene>
    <name evidence="2" type="ORF">OXX778_LOCUS16856</name>
</gene>
<evidence type="ECO:0000313" key="3">
    <source>
        <dbReference type="Proteomes" id="UP000663879"/>
    </source>
</evidence>
<keyword evidence="3" id="KW-1185">Reference proteome</keyword>
<evidence type="ECO:0000313" key="2">
    <source>
        <dbReference type="EMBL" id="CAF1010257.1"/>
    </source>
</evidence>
<name>A0A814HJH5_9BILA</name>
<accession>A0A814HJH5</accession>
<dbReference type="AlphaFoldDB" id="A0A814HJH5"/>
<organism evidence="2 3">
    <name type="scientific">Brachionus calyciflorus</name>
    <dbReference type="NCBI Taxonomy" id="104777"/>
    <lineage>
        <taxon>Eukaryota</taxon>
        <taxon>Metazoa</taxon>
        <taxon>Spiralia</taxon>
        <taxon>Gnathifera</taxon>
        <taxon>Rotifera</taxon>
        <taxon>Eurotatoria</taxon>
        <taxon>Monogononta</taxon>
        <taxon>Pseudotrocha</taxon>
        <taxon>Ploima</taxon>
        <taxon>Brachionidae</taxon>
        <taxon>Brachionus</taxon>
    </lineage>
</organism>
<comment type="caution">
    <text evidence="2">The sequence shown here is derived from an EMBL/GenBank/DDBJ whole genome shotgun (WGS) entry which is preliminary data.</text>
</comment>
<sequence>MVRFKASANRKCLAPNRHLETSFDDLRRFVNQSHEKARLREKNGRLTVQTTDGNNNKIEALKTTVQMLQNEVNQLKKKIESARECLN</sequence>
<dbReference type="Proteomes" id="UP000663879">
    <property type="component" value="Unassembled WGS sequence"/>
</dbReference>
<protein>
    <submittedName>
        <fullName evidence="2">Uncharacterized protein</fullName>
    </submittedName>
</protein>
<keyword evidence="1" id="KW-0175">Coiled coil</keyword>
<dbReference type="EMBL" id="CAJNOC010004120">
    <property type="protein sequence ID" value="CAF1010257.1"/>
    <property type="molecule type" value="Genomic_DNA"/>
</dbReference>
<proteinExistence type="predicted"/>
<feature type="coiled-coil region" evidence="1">
    <location>
        <begin position="58"/>
        <end position="85"/>
    </location>
</feature>